<dbReference type="InterPro" id="IPR050469">
    <property type="entry name" value="Diguanylate_Cyclase"/>
</dbReference>
<organism evidence="4 5">
    <name type="scientific">Thermoclostridium stercorarium subsp. thermolacticum DSM 2910</name>
    <dbReference type="NCBI Taxonomy" id="1121336"/>
    <lineage>
        <taxon>Bacteria</taxon>
        <taxon>Bacillati</taxon>
        <taxon>Bacillota</taxon>
        <taxon>Clostridia</taxon>
        <taxon>Eubacteriales</taxon>
        <taxon>Oscillospiraceae</taxon>
        <taxon>Thermoclostridium</taxon>
    </lineage>
</organism>
<dbReference type="EMBL" id="CP014672">
    <property type="protein sequence ID" value="ANW97859.1"/>
    <property type="molecule type" value="Genomic_DNA"/>
</dbReference>
<feature type="transmembrane region" description="Helical" evidence="2">
    <location>
        <begin position="118"/>
        <end position="137"/>
    </location>
</feature>
<dbReference type="GO" id="GO:0052621">
    <property type="term" value="F:diguanylate cyclase activity"/>
    <property type="evidence" value="ECO:0007669"/>
    <property type="project" value="TreeGrafter"/>
</dbReference>
<dbReference type="AlphaFoldDB" id="A0A1B1YAV8"/>
<dbReference type="Gene3D" id="3.30.70.270">
    <property type="match status" value="1"/>
</dbReference>
<name>A0A1B1YAV8_THEST</name>
<dbReference type="PANTHER" id="PTHR45138">
    <property type="entry name" value="REGULATORY COMPONENTS OF SENSORY TRANSDUCTION SYSTEM"/>
    <property type="match status" value="1"/>
</dbReference>
<evidence type="ECO:0000313" key="4">
    <source>
        <dbReference type="EMBL" id="ANW97859.1"/>
    </source>
</evidence>
<keyword evidence="2" id="KW-0472">Membrane</keyword>
<protein>
    <submittedName>
        <fullName evidence="4">Response regulator PleD</fullName>
    </submittedName>
</protein>
<feature type="transmembrane region" description="Helical" evidence="2">
    <location>
        <begin position="63"/>
        <end position="81"/>
    </location>
</feature>
<dbReference type="PANTHER" id="PTHR45138:SF9">
    <property type="entry name" value="DIGUANYLATE CYCLASE DGCM-RELATED"/>
    <property type="match status" value="1"/>
</dbReference>
<feature type="transmembrane region" description="Helical" evidence="2">
    <location>
        <begin position="87"/>
        <end position="106"/>
    </location>
</feature>
<dbReference type="GO" id="GO:0005886">
    <property type="term" value="C:plasma membrane"/>
    <property type="evidence" value="ECO:0007669"/>
    <property type="project" value="TreeGrafter"/>
</dbReference>
<accession>A0A1B1YAV8</accession>
<dbReference type="GO" id="GO:1902201">
    <property type="term" value="P:negative regulation of bacterial-type flagellum-dependent cell motility"/>
    <property type="evidence" value="ECO:0007669"/>
    <property type="project" value="TreeGrafter"/>
</dbReference>
<dbReference type="InterPro" id="IPR000160">
    <property type="entry name" value="GGDEF_dom"/>
</dbReference>
<sequence>MFRLNNKKVIIAVIPFIILLIAWILAMGAFAPDSGLNAVFVTVPYIFAFFAMVLSVWFQHSRVFYAVCVLLLSFAVLSSPGKLNPAVFRNGISIFIPVIFIILAVVEERGITSRHGLIKGLVFTGMVLFAVIDAGSAKPWLANLKSVEFMFRNDENVQGIPVISVFLFILCLCVLLARFMVYSSNMDMAFIGATLGCFIILHFIPFPDIMSLFSSAVFLIFVIALFEASYSLAYHDALTGVLTRRAMEQEFLRIGNRYTLAIIDVDHFKKVNDRFGHQVGDEVLRMVASCLQKYARGGKVFRYGGEEFVIIFPKKTIKEVLPVLERIRNAVQKRPFIVRSPDRPRKKPKGKLPPGGTEMVRVTVSIGIAEKNEKTRNRTDAEIIEMADKAVYQAKASGRNCIVY</sequence>
<evidence type="ECO:0000313" key="5">
    <source>
        <dbReference type="Proteomes" id="UP000092971"/>
    </source>
</evidence>
<dbReference type="GO" id="GO:0043709">
    <property type="term" value="P:cell adhesion involved in single-species biofilm formation"/>
    <property type="evidence" value="ECO:0007669"/>
    <property type="project" value="TreeGrafter"/>
</dbReference>
<dbReference type="PROSITE" id="PS50887">
    <property type="entry name" value="GGDEF"/>
    <property type="match status" value="1"/>
</dbReference>
<dbReference type="InterPro" id="IPR029787">
    <property type="entry name" value="Nucleotide_cyclase"/>
</dbReference>
<dbReference type="FunFam" id="3.30.70.270:FF:000001">
    <property type="entry name" value="Diguanylate cyclase domain protein"/>
    <property type="match status" value="1"/>
</dbReference>
<dbReference type="SMART" id="SM00267">
    <property type="entry name" value="GGDEF"/>
    <property type="match status" value="1"/>
</dbReference>
<dbReference type="NCBIfam" id="TIGR00254">
    <property type="entry name" value="GGDEF"/>
    <property type="match status" value="1"/>
</dbReference>
<keyword evidence="2" id="KW-1133">Transmembrane helix</keyword>
<feature type="region of interest" description="Disordered" evidence="1">
    <location>
        <begin position="337"/>
        <end position="357"/>
    </location>
</feature>
<dbReference type="CDD" id="cd01949">
    <property type="entry name" value="GGDEF"/>
    <property type="match status" value="1"/>
</dbReference>
<reference evidence="4 5" key="1">
    <citation type="submission" date="2016-02" db="EMBL/GenBank/DDBJ databases">
        <title>Comparison of Clostridium stercorarium subspecies using comparative genomics and transcriptomics.</title>
        <authorList>
            <person name="Schellenberg J."/>
            <person name="Thallinger G."/>
            <person name="Levin D.B."/>
            <person name="Zhang X."/>
            <person name="Alvare G."/>
            <person name="Fristensky B."/>
            <person name="Sparling R."/>
        </authorList>
    </citation>
    <scope>NUCLEOTIDE SEQUENCE [LARGE SCALE GENOMIC DNA]</scope>
    <source>
        <strain evidence="4 5">DSM 2910</strain>
    </source>
</reference>
<evidence type="ECO:0000256" key="2">
    <source>
        <dbReference type="SAM" id="Phobius"/>
    </source>
</evidence>
<evidence type="ECO:0000259" key="3">
    <source>
        <dbReference type="PROSITE" id="PS50887"/>
    </source>
</evidence>
<feature type="transmembrane region" description="Helical" evidence="2">
    <location>
        <begin position="36"/>
        <end position="56"/>
    </location>
</feature>
<dbReference type="Pfam" id="PF00990">
    <property type="entry name" value="GGDEF"/>
    <property type="match status" value="1"/>
</dbReference>
<proteinExistence type="predicted"/>
<gene>
    <name evidence="4" type="ORF">CSTERTH_01810</name>
</gene>
<dbReference type="RefSeq" id="WP_015358062.1">
    <property type="nucleotide sequence ID" value="NZ_CP014672.1"/>
</dbReference>
<dbReference type="InterPro" id="IPR043128">
    <property type="entry name" value="Rev_trsase/Diguanyl_cyclase"/>
</dbReference>
<feature type="transmembrane region" description="Helical" evidence="2">
    <location>
        <begin position="212"/>
        <end position="234"/>
    </location>
</feature>
<feature type="transmembrane region" description="Helical" evidence="2">
    <location>
        <begin position="9"/>
        <end position="30"/>
    </location>
</feature>
<dbReference type="SUPFAM" id="SSF55073">
    <property type="entry name" value="Nucleotide cyclase"/>
    <property type="match status" value="1"/>
</dbReference>
<feature type="transmembrane region" description="Helical" evidence="2">
    <location>
        <begin position="157"/>
        <end position="177"/>
    </location>
</feature>
<evidence type="ECO:0000256" key="1">
    <source>
        <dbReference type="SAM" id="MobiDB-lite"/>
    </source>
</evidence>
<feature type="transmembrane region" description="Helical" evidence="2">
    <location>
        <begin position="189"/>
        <end position="206"/>
    </location>
</feature>
<feature type="domain" description="GGDEF" evidence="3">
    <location>
        <begin position="256"/>
        <end position="404"/>
    </location>
</feature>
<dbReference type="Proteomes" id="UP000092971">
    <property type="component" value="Chromosome"/>
</dbReference>
<keyword evidence="2" id="KW-0812">Transmembrane</keyword>
<dbReference type="OrthoDB" id="9805474at2"/>